<sequence>MSARKQDKNGFLFVKGCPISSFGIFDYSAAQLGLDGDPNRIVKVYRPESAVNDPETLASFQNVPFIVDHEMLSGFIDDDETMAPEEYGVDGVLTSNVYYDAPWMRGDIKVFSRKAQRALQQRKKDLSLGYSCDWEVKPGVWNGQPYEVIQTNLRGNHIALVDEGRVPGARVLDGLVFDHLNFDAIPSDEDKTMAKKATAKTAKDSAVEQLQALMPQLNAAMQEFLKEEATEPAHEGEGAVQTDPNADPNAAPNDGGEAATQATTGTEGGDLPSLIAKVEAVLAQLKASVGADPATTGDEGEGTNGGETQTKDSDTDPNAEGAGADEGAGAEEGNGKASPGPAAGENATAGDAAIRSFYADLAAKDRIYNRVSKLTGSFDHSAMDARQVAAYGVKKLGLQVKKGVSAMDALEAYLDGHDAAAKKHKAAVQSVRTNNVGDSLGKSDELDRYLKGSN</sequence>
<evidence type="ECO:0008006" key="4">
    <source>
        <dbReference type="Google" id="ProtNLM"/>
    </source>
</evidence>
<name>A0A9E7MUG8_9CAUD</name>
<gene>
    <name evidence="2" type="ORF">PLUTO_00210</name>
</gene>
<evidence type="ECO:0000313" key="3">
    <source>
        <dbReference type="Proteomes" id="UP001056883"/>
    </source>
</evidence>
<feature type="region of interest" description="Disordered" evidence="1">
    <location>
        <begin position="289"/>
        <end position="347"/>
    </location>
</feature>
<dbReference type="EMBL" id="ON529861">
    <property type="protein sequence ID" value="USN16337.1"/>
    <property type="molecule type" value="Genomic_DNA"/>
</dbReference>
<dbReference type="Pfam" id="PF09979">
    <property type="entry name" value="DUF2213"/>
    <property type="match status" value="1"/>
</dbReference>
<feature type="compositionally biased region" description="Low complexity" evidence="1">
    <location>
        <begin position="243"/>
        <end position="265"/>
    </location>
</feature>
<dbReference type="Proteomes" id="UP001056883">
    <property type="component" value="Segment"/>
</dbReference>
<accession>A0A9E7MUG8</accession>
<reference evidence="2" key="1">
    <citation type="submission" date="2022-05" db="EMBL/GenBank/DDBJ databases">
        <authorList>
            <person name="Friedrich I."/>
            <person name="Poehlein A."/>
            <person name="Schneider D."/>
            <person name="Hertel R."/>
            <person name="Daniel R."/>
        </authorList>
    </citation>
    <scope>NUCLEOTIDE SEQUENCE</scope>
</reference>
<feature type="compositionally biased region" description="Basic and acidic residues" evidence="1">
    <location>
        <begin position="228"/>
        <end position="237"/>
    </location>
</feature>
<keyword evidence="3" id="KW-1185">Reference proteome</keyword>
<feature type="region of interest" description="Disordered" evidence="1">
    <location>
        <begin position="228"/>
        <end position="270"/>
    </location>
</feature>
<organism evidence="2 3">
    <name type="scientific">Luteibacter phage vB_LflM-Pluto</name>
    <dbReference type="NCBI Taxonomy" id="2948611"/>
    <lineage>
        <taxon>Viruses</taxon>
        <taxon>Duplodnaviria</taxon>
        <taxon>Heunggongvirae</taxon>
        <taxon>Uroviricota</taxon>
        <taxon>Caudoviricetes</taxon>
        <taxon>Lindbergviridae</taxon>
        <taxon>Plutovirus</taxon>
        <taxon>Plutovirus pluto</taxon>
    </lineage>
</organism>
<proteinExistence type="predicted"/>
<evidence type="ECO:0000256" key="1">
    <source>
        <dbReference type="SAM" id="MobiDB-lite"/>
    </source>
</evidence>
<dbReference type="InterPro" id="IPR016913">
    <property type="entry name" value="UCP029215"/>
</dbReference>
<evidence type="ECO:0000313" key="2">
    <source>
        <dbReference type="EMBL" id="USN16337.1"/>
    </source>
</evidence>
<protein>
    <recommendedName>
        <fullName evidence="4">DUF2213 domain-containing protein</fullName>
    </recommendedName>
</protein>